<gene>
    <name evidence="1" type="ORF">A2382_00645</name>
</gene>
<name>A0A1F8CU59_9BACT</name>
<sequence length="228" mass="26569">MNKIIYPQYKNVPVKGRLGFCLKVLNENSLAHMSVLDFGCSYGWLADRLKERGLKKYVGVDPNMSAVRHAQKMNKYAQFYVSGAEVLPDKIKEKFDVVTIFDVIEHVPVGREMSTFKEASRMLKKGGRLLITTPNYHWLTNLTDPAWYLGHRHYQENKMIKMVKKVGFEIQEVGVKGGIWSIIYMNWFYIKKWIFGDNSPRNKWLEEKEDEGYKGNGIFTLYLVAKKN</sequence>
<dbReference type="CDD" id="cd02440">
    <property type="entry name" value="AdoMet_MTases"/>
    <property type="match status" value="1"/>
</dbReference>
<accession>A0A1F8CU59</accession>
<dbReference type="Proteomes" id="UP000178999">
    <property type="component" value="Unassembled WGS sequence"/>
</dbReference>
<reference evidence="1 2" key="1">
    <citation type="journal article" date="2016" name="Nat. Commun.">
        <title>Thousands of microbial genomes shed light on interconnected biogeochemical processes in an aquifer system.</title>
        <authorList>
            <person name="Anantharaman K."/>
            <person name="Brown C.T."/>
            <person name="Hug L.A."/>
            <person name="Sharon I."/>
            <person name="Castelle C.J."/>
            <person name="Probst A.J."/>
            <person name="Thomas B.C."/>
            <person name="Singh A."/>
            <person name="Wilkins M.J."/>
            <person name="Karaoz U."/>
            <person name="Brodie E.L."/>
            <person name="Williams K.H."/>
            <person name="Hubbard S.S."/>
            <person name="Banfield J.F."/>
        </authorList>
    </citation>
    <scope>NUCLEOTIDE SEQUENCE [LARGE SCALE GENOMIC DNA]</scope>
</reference>
<dbReference type="PANTHER" id="PTHR43861">
    <property type="entry name" value="TRANS-ACONITATE 2-METHYLTRANSFERASE-RELATED"/>
    <property type="match status" value="1"/>
</dbReference>
<evidence type="ECO:0000313" key="1">
    <source>
        <dbReference type="EMBL" id="OGM79278.1"/>
    </source>
</evidence>
<dbReference type="InterPro" id="IPR029063">
    <property type="entry name" value="SAM-dependent_MTases_sf"/>
</dbReference>
<dbReference type="Gene3D" id="3.40.50.150">
    <property type="entry name" value="Vaccinia Virus protein VP39"/>
    <property type="match status" value="1"/>
</dbReference>
<protein>
    <recommendedName>
        <fullName evidence="3">Methyltransferase type 11 domain-containing protein</fullName>
    </recommendedName>
</protein>
<dbReference type="STRING" id="1802538.A2382_00645"/>
<dbReference type="AlphaFoldDB" id="A0A1F8CU59"/>
<dbReference type="Pfam" id="PF13489">
    <property type="entry name" value="Methyltransf_23"/>
    <property type="match status" value="1"/>
</dbReference>
<dbReference type="SUPFAM" id="SSF53335">
    <property type="entry name" value="S-adenosyl-L-methionine-dependent methyltransferases"/>
    <property type="match status" value="1"/>
</dbReference>
<evidence type="ECO:0008006" key="3">
    <source>
        <dbReference type="Google" id="ProtNLM"/>
    </source>
</evidence>
<proteinExistence type="predicted"/>
<dbReference type="EMBL" id="MGHY01000018">
    <property type="protein sequence ID" value="OGM79278.1"/>
    <property type="molecule type" value="Genomic_DNA"/>
</dbReference>
<evidence type="ECO:0000313" key="2">
    <source>
        <dbReference type="Proteomes" id="UP000178999"/>
    </source>
</evidence>
<comment type="caution">
    <text evidence="1">The sequence shown here is derived from an EMBL/GenBank/DDBJ whole genome shotgun (WGS) entry which is preliminary data.</text>
</comment>
<organism evidence="1 2">
    <name type="scientific">Candidatus Woesebacteria bacterium RIFOXYB1_FULL_38_16</name>
    <dbReference type="NCBI Taxonomy" id="1802538"/>
    <lineage>
        <taxon>Bacteria</taxon>
        <taxon>Candidatus Woeseibacteriota</taxon>
    </lineage>
</organism>
<dbReference type="PANTHER" id="PTHR43861:SF6">
    <property type="entry name" value="METHYLTRANSFERASE TYPE 11"/>
    <property type="match status" value="1"/>
</dbReference>